<dbReference type="PIRSF" id="PIRSF000337">
    <property type="entry name" value="NTA_MOA"/>
    <property type="match status" value="1"/>
</dbReference>
<accession>A0A3M8P826</accession>
<dbReference type="Proteomes" id="UP000275473">
    <property type="component" value="Unassembled WGS sequence"/>
</dbReference>
<dbReference type="GO" id="GO:0004497">
    <property type="term" value="F:monooxygenase activity"/>
    <property type="evidence" value="ECO:0007669"/>
    <property type="project" value="UniProtKB-KW"/>
</dbReference>
<dbReference type="SUPFAM" id="SSF51679">
    <property type="entry name" value="Bacterial luciferase-like"/>
    <property type="match status" value="1"/>
</dbReference>
<dbReference type="InterPro" id="IPR051260">
    <property type="entry name" value="Diverse_substr_monoxygenases"/>
</dbReference>
<feature type="binding site" evidence="6">
    <location>
        <position position="106"/>
    </location>
    <ligand>
        <name>FMN</name>
        <dbReference type="ChEBI" id="CHEBI:58210"/>
    </ligand>
</feature>
<evidence type="ECO:0000256" key="4">
    <source>
        <dbReference type="ARBA" id="ARBA00023033"/>
    </source>
</evidence>
<evidence type="ECO:0000256" key="6">
    <source>
        <dbReference type="PIRSR" id="PIRSR000337-1"/>
    </source>
</evidence>
<evidence type="ECO:0000256" key="3">
    <source>
        <dbReference type="ARBA" id="ARBA00023002"/>
    </source>
</evidence>
<comment type="similarity">
    <text evidence="5">Belongs to the NtaA/SnaA/DszA monooxygenase family.</text>
</comment>
<keyword evidence="3" id="KW-0560">Oxidoreductase</keyword>
<sequence>MTKKRIYLNAFEMASAGGHQSPGLWVNEAEGTPTYKDSEYWIGLAKLLEKGKFDAVFLADVLGTYDVYGGSRDAALRNAVQTPVNDPLLVVPLMSSVTKHLSFGVTSSVSHEHPYTFARRMSTLDHLTQGRIGWNIVTSYLKSAARNIGKEDQMNHDQRYDYAAEYLEVCYKLWEGSWEDGAVVRDKNAKVYTDPSKVHDINHEGEYFKVPGAHLSEPSPQRTPVLFQAGASPRGRDFAAQHAESVFLAGPTKQVVKKSVSALRDSIKANGRDPEDVLVYTTFTAIVGKTEEEAQEKYQKLKDSISYEGALTLLSGWTGIDFSAYDPEQTLEYIDSNAMQSAVEVFTRADPDRKWTIRELAAFVGIGGRGPVAVGSPEQVADQIEEWVEDTGVDGFNLAYTESLESFKDFVELVVPVLQQRGRVQKEYGEGTYREKVYGKGQNHLKQDHPGAGYKKKVQTPVGI</sequence>
<keyword evidence="2 6" id="KW-0288">FMN</keyword>
<feature type="domain" description="Luciferase-like" evidence="8">
    <location>
        <begin position="36"/>
        <end position="394"/>
    </location>
</feature>
<dbReference type="GO" id="GO:0016705">
    <property type="term" value="F:oxidoreductase activity, acting on paired donors, with incorporation or reduction of molecular oxygen"/>
    <property type="evidence" value="ECO:0007669"/>
    <property type="project" value="InterPro"/>
</dbReference>
<evidence type="ECO:0000256" key="7">
    <source>
        <dbReference type="SAM" id="MobiDB-lite"/>
    </source>
</evidence>
<name>A0A3M8P826_9BACL</name>
<feature type="binding site" evidence="6">
    <location>
        <position position="156"/>
    </location>
    <ligand>
        <name>FMN</name>
        <dbReference type="ChEBI" id="CHEBI:58210"/>
    </ligand>
</feature>
<evidence type="ECO:0000259" key="8">
    <source>
        <dbReference type="Pfam" id="PF00296"/>
    </source>
</evidence>
<feature type="binding site" evidence="6">
    <location>
        <position position="60"/>
    </location>
    <ligand>
        <name>FMN</name>
        <dbReference type="ChEBI" id="CHEBI:58210"/>
    </ligand>
</feature>
<proteinExistence type="inferred from homology"/>
<evidence type="ECO:0000256" key="1">
    <source>
        <dbReference type="ARBA" id="ARBA00022630"/>
    </source>
</evidence>
<feature type="binding site" evidence="6">
    <location>
        <position position="160"/>
    </location>
    <ligand>
        <name>FMN</name>
        <dbReference type="ChEBI" id="CHEBI:58210"/>
    </ligand>
</feature>
<dbReference type="PANTHER" id="PTHR30011:SF16">
    <property type="entry name" value="C2H2 FINGER DOMAIN TRANSCRIPTION FACTOR (EUROFUNG)-RELATED"/>
    <property type="match status" value="1"/>
</dbReference>
<evidence type="ECO:0000313" key="10">
    <source>
        <dbReference type="Proteomes" id="UP000275473"/>
    </source>
</evidence>
<feature type="region of interest" description="Disordered" evidence="7">
    <location>
        <begin position="442"/>
        <end position="464"/>
    </location>
</feature>
<dbReference type="InterPro" id="IPR011251">
    <property type="entry name" value="Luciferase-like_dom"/>
</dbReference>
<dbReference type="Pfam" id="PF00296">
    <property type="entry name" value="Bac_luciferase"/>
    <property type="match status" value="1"/>
</dbReference>
<dbReference type="PANTHER" id="PTHR30011">
    <property type="entry name" value="ALKANESULFONATE MONOOXYGENASE-RELATED"/>
    <property type="match status" value="1"/>
</dbReference>
<keyword evidence="10" id="KW-1185">Reference proteome</keyword>
<dbReference type="InterPro" id="IPR036661">
    <property type="entry name" value="Luciferase-like_sf"/>
</dbReference>
<evidence type="ECO:0000256" key="5">
    <source>
        <dbReference type="ARBA" id="ARBA00033748"/>
    </source>
</evidence>
<comment type="caution">
    <text evidence="9">The sequence shown here is derived from an EMBL/GenBank/DDBJ whole genome shotgun (WGS) entry which is preliminary data.</text>
</comment>
<organism evidence="9 10">
    <name type="scientific">Planococcus salinus</name>
    <dbReference type="NCBI Taxonomy" id="1848460"/>
    <lineage>
        <taxon>Bacteria</taxon>
        <taxon>Bacillati</taxon>
        <taxon>Bacillota</taxon>
        <taxon>Bacilli</taxon>
        <taxon>Bacillales</taxon>
        <taxon>Caryophanaceae</taxon>
        <taxon>Planococcus</taxon>
    </lineage>
</organism>
<keyword evidence="1 6" id="KW-0285">Flavoprotein</keyword>
<evidence type="ECO:0000256" key="2">
    <source>
        <dbReference type="ARBA" id="ARBA00022643"/>
    </source>
</evidence>
<dbReference type="AlphaFoldDB" id="A0A3M8P826"/>
<protein>
    <submittedName>
        <fullName evidence="9">LLM class flavin-dependent oxidoreductase</fullName>
    </submittedName>
</protein>
<dbReference type="RefSeq" id="WP_123165012.1">
    <property type="nucleotide sequence ID" value="NZ_RIAX01000004.1"/>
</dbReference>
<keyword evidence="4" id="KW-0503">Monooxygenase</keyword>
<dbReference type="EMBL" id="RIAX01000004">
    <property type="protein sequence ID" value="RNF39817.1"/>
    <property type="molecule type" value="Genomic_DNA"/>
</dbReference>
<reference evidence="9 10" key="1">
    <citation type="journal article" date="2018" name="Int. J. Syst. Evol. Microbiol.">
        <title>Planococcus salinus sp. nov., a moderately halophilic bacterium isolated from a saline-alkali soil.</title>
        <authorList>
            <person name="Gan L."/>
        </authorList>
    </citation>
    <scope>NUCLEOTIDE SEQUENCE [LARGE SCALE GENOMIC DNA]</scope>
    <source>
        <strain evidence="9 10">LCB217</strain>
    </source>
</reference>
<gene>
    <name evidence="9" type="ORF">EEX84_07565</name>
</gene>
<feature type="binding site" evidence="6">
    <location>
        <position position="232"/>
    </location>
    <ligand>
        <name>FMN</name>
        <dbReference type="ChEBI" id="CHEBI:58210"/>
    </ligand>
</feature>
<dbReference type="NCBIfam" id="TIGR03860">
    <property type="entry name" value="FMN_nitrolo"/>
    <property type="match status" value="1"/>
</dbReference>
<dbReference type="InterPro" id="IPR016215">
    <property type="entry name" value="NTA_MOA"/>
</dbReference>
<evidence type="ECO:0000313" key="9">
    <source>
        <dbReference type="EMBL" id="RNF39817.1"/>
    </source>
</evidence>
<dbReference type="Gene3D" id="3.20.20.30">
    <property type="entry name" value="Luciferase-like domain"/>
    <property type="match status" value="1"/>
</dbReference>
<dbReference type="OrthoDB" id="3265338at2"/>